<evidence type="ECO:0008006" key="5">
    <source>
        <dbReference type="Google" id="ProtNLM"/>
    </source>
</evidence>
<evidence type="ECO:0000313" key="4">
    <source>
        <dbReference type="Proteomes" id="UP000000346"/>
    </source>
</evidence>
<evidence type="ECO:0000313" key="3">
    <source>
        <dbReference type="EMBL" id="ADL19055.1"/>
    </source>
</evidence>
<dbReference type="eggNOG" id="arCOG02545">
    <property type="taxonomic scope" value="Archaea"/>
</dbReference>
<keyword evidence="2" id="KW-0472">Membrane</keyword>
<dbReference type="InterPro" id="IPR006626">
    <property type="entry name" value="PbH1"/>
</dbReference>
<accession>D9Q167</accession>
<dbReference type="eggNOG" id="arCOG06052">
    <property type="taxonomic scope" value="Archaea"/>
</dbReference>
<dbReference type="EMBL" id="CP001742">
    <property type="protein sequence ID" value="ADL19055.1"/>
    <property type="molecule type" value="Genomic_DNA"/>
</dbReference>
<evidence type="ECO:0000256" key="1">
    <source>
        <dbReference type="SAM" id="MobiDB-lite"/>
    </source>
</evidence>
<dbReference type="GeneID" id="9498882"/>
<dbReference type="HOGENOM" id="CLU_294686_0_0_2"/>
<dbReference type="KEGG" id="asc:ASAC_0649"/>
<dbReference type="Proteomes" id="UP000000346">
    <property type="component" value="Chromosome"/>
</dbReference>
<dbReference type="SUPFAM" id="SSF51126">
    <property type="entry name" value="Pectin lyase-like"/>
    <property type="match status" value="2"/>
</dbReference>
<keyword evidence="4" id="KW-1185">Reference proteome</keyword>
<evidence type="ECO:0000256" key="2">
    <source>
        <dbReference type="SAM" id="Phobius"/>
    </source>
</evidence>
<dbReference type="InParanoid" id="D9Q167"/>
<feature type="region of interest" description="Disordered" evidence="1">
    <location>
        <begin position="921"/>
        <end position="1000"/>
    </location>
</feature>
<keyword evidence="2" id="KW-0812">Transmembrane</keyword>
<dbReference type="STRING" id="666510.ASAC_0649"/>
<gene>
    <name evidence="3" type="ordered locus">ASAC_0649</name>
</gene>
<organism evidence="3 4">
    <name type="scientific">Acidilobus saccharovorans (strain DSM 16705 / JCM 18335 / VKM B-2471 / 345-15)</name>
    <dbReference type="NCBI Taxonomy" id="666510"/>
    <lineage>
        <taxon>Archaea</taxon>
        <taxon>Thermoproteota</taxon>
        <taxon>Thermoprotei</taxon>
        <taxon>Acidilobales</taxon>
        <taxon>Acidilobaceae</taxon>
        <taxon>Acidilobus</taxon>
    </lineage>
</organism>
<feature type="transmembrane region" description="Helical" evidence="2">
    <location>
        <begin position="1005"/>
        <end position="1025"/>
    </location>
</feature>
<reference evidence="3 4" key="1">
    <citation type="journal article" date="2010" name="Appl. Environ. Microbiol.">
        <title>The genome sequence of the crenarchaeon Acidilobus saccharovorans supports a new order, Acidilobales, and suggests an important ecological role in terrestrial acidic hot springs.</title>
        <authorList>
            <person name="Mardanov A.V."/>
            <person name="Svetlitchnyi V.A."/>
            <person name="Beletsky A.V."/>
            <person name="Prokofeva M.I."/>
            <person name="Bonch-Osmolovskaya E.A."/>
            <person name="Ravin N.V."/>
            <person name="Skryabin K.G."/>
        </authorList>
    </citation>
    <scope>NUCLEOTIDE SEQUENCE [LARGE SCALE GENOMIC DNA]</scope>
    <source>
        <strain evidence="4">DSM 16705 / JCM 18335 / VKM B-2471 / 345-15</strain>
    </source>
</reference>
<name>D9Q167_ACIS3</name>
<dbReference type="RefSeq" id="WP_013266567.1">
    <property type="nucleotide sequence ID" value="NC_014374.1"/>
</dbReference>
<proteinExistence type="predicted"/>
<feature type="compositionally biased region" description="Low complexity" evidence="1">
    <location>
        <begin position="921"/>
        <end position="996"/>
    </location>
</feature>
<dbReference type="AlphaFoldDB" id="D9Q167"/>
<dbReference type="SMART" id="SM00710">
    <property type="entry name" value="PbH1"/>
    <property type="match status" value="11"/>
</dbReference>
<dbReference type="InterPro" id="IPR011050">
    <property type="entry name" value="Pectin_lyase_fold/virulence"/>
</dbReference>
<dbReference type="OrthoDB" id="36243at2157"/>
<sequence length="1028" mass="106822">MTAAYFRELRGPAAAPIAIAFFFFLLLFLLVPLALPGPPSRAQGGGGVTIITGPTNITRPGYYELAGDVSCAQPSGIAIGVLADNVVLNGSWHQLRGCGDGTGIYIRGDNVTVVDLTVLNYTYGVRAFGDYITFDYLVVNSNFSVEAAGSHITLNNTWDNYIFAGPWFAGGYGINVSGSYIVMRNVSSTSRLRGYGIVVSGDHVSLTGSKDIVDNNTLYFEGDYINISDVSVVAVGNGTGVRVRGSHVMLSDVNVTGSTHSYYYAPTVGINVTGTDIALEGSTLLDNNIALYVDGSNVSLVDVGMYDNLWQNGTGLVALGDNISARNLTGVWEADDVIFSGQGLTINGSLLKFFKDGVVAHGNNVVVARASMTYGTNGTVIVGDGPLLYGDSVSVSTDAINVTGNDAEILYDNTSGGAGIIVKGDSPELVGDVIYGPGRWGLNVTGSHPVIRDTKALFALTVNVTGNDAYLAGDNFTYPMVFISGSSPTIVNTTLLSSLGLFISGDHVNMTGVSISVTPLNNGTGLSIDGNDLHLEGVLLYGSTANISGYNVTVVDSNFTFGQSAVNRVPPFTLLRYYGGNLTIVNTTLYNPFGACLEADASDVTVVGSRLLYGWWDIYMVGDNLSVSGTELLGAKYGIYVVGSHVTLNDDNISEDGYGGVNMTGDYLVVENSTFFFDWGGIPPSGYGVYLNGSHATIAGSNFTDDVNDVVIVGDDVTLANSTLANTVFSLAGQPDSFIARYGVGLVLVNSTGDLVYNNVFNNSRNVVMVNSEAAFYVSPRPGTNIVGGLVIAGNAWLSPFGGGFSQVTPPLPFDPYLCDAPYVNGSVVDLYPLRYPAAAPARLYRVTFTESGLPPGTAWSVDVNGTTVSSNSTSITLLMAAGEYYYSVGAVQGYEPSPPSGVVGVAGPAAVTISFTASTTTTTTTTNTTTAPPPTTTTTSSTSTTTTSSAATATASATTTTSTSSTTTTSSAAATATTATSTTSTSVSSATSTAPPRRPALTGLYVGVAVVVIIIVVVAAVLLLRRR</sequence>
<keyword evidence="2" id="KW-1133">Transmembrane helix</keyword>
<protein>
    <recommendedName>
        <fullName evidence="5">Right handed beta helix domain-containing protein</fullName>
    </recommendedName>
</protein>